<dbReference type="AlphaFoldDB" id="W8CBK2"/>
<evidence type="ECO:0000256" key="1">
    <source>
        <dbReference type="SAM" id="MobiDB-lite"/>
    </source>
</evidence>
<organism evidence="2">
    <name type="scientific">Ceratitis capitata</name>
    <name type="common">Mediterranean fruit fly</name>
    <name type="synonym">Tephritis capitata</name>
    <dbReference type="NCBI Taxonomy" id="7213"/>
    <lineage>
        <taxon>Eukaryota</taxon>
        <taxon>Metazoa</taxon>
        <taxon>Ecdysozoa</taxon>
        <taxon>Arthropoda</taxon>
        <taxon>Hexapoda</taxon>
        <taxon>Insecta</taxon>
        <taxon>Pterygota</taxon>
        <taxon>Neoptera</taxon>
        <taxon>Endopterygota</taxon>
        <taxon>Diptera</taxon>
        <taxon>Brachycera</taxon>
        <taxon>Muscomorpha</taxon>
        <taxon>Tephritoidea</taxon>
        <taxon>Tephritidae</taxon>
        <taxon>Ceratitis</taxon>
        <taxon>Ceratitis</taxon>
    </lineage>
</organism>
<evidence type="ECO:0000313" key="2">
    <source>
        <dbReference type="EMBL" id="JAC06117.1"/>
    </source>
</evidence>
<accession>W8CBK2</accession>
<name>W8CBK2_CERCA</name>
<reference evidence="2" key="2">
    <citation type="journal article" date="2014" name="BMC Genomics">
        <title>A genomic perspective to assessing quality of mass-reared SIT flies used in Mediterranean fruit fly (Ceratitis capitata) eradication in California.</title>
        <authorList>
            <person name="Calla B."/>
            <person name="Hall B."/>
            <person name="Hou S."/>
            <person name="Geib S.M."/>
        </authorList>
    </citation>
    <scope>NUCLEOTIDE SEQUENCE</scope>
</reference>
<feature type="region of interest" description="Disordered" evidence="1">
    <location>
        <begin position="29"/>
        <end position="73"/>
    </location>
</feature>
<sequence>MQTMHSQRIMQMQTKTKETNKHKFLHNRILGAENRLSQPKNKQVMKPKQYNQKYRTQRNKQTQSNQNYCMNTAQKKKPKVFIFEKMPTENAKNRSRKLSKKLRCNLKIISLRQTKELLETKPKITKS</sequence>
<reference evidence="2" key="1">
    <citation type="submission" date="2013-07" db="EMBL/GenBank/DDBJ databases">
        <authorList>
            <person name="Geib S."/>
        </authorList>
    </citation>
    <scope>NUCLEOTIDE SEQUENCE</scope>
</reference>
<protein>
    <submittedName>
        <fullName evidence="2">Uncharacterized protein</fullName>
    </submittedName>
</protein>
<proteinExistence type="evidence at transcript level"/>
<feature type="compositionally biased region" description="Polar residues" evidence="1">
    <location>
        <begin position="49"/>
        <end position="73"/>
    </location>
</feature>
<feature type="non-terminal residue" evidence="2">
    <location>
        <position position="127"/>
    </location>
</feature>
<dbReference type="EMBL" id="GAMC01000439">
    <property type="protein sequence ID" value="JAC06117.1"/>
    <property type="molecule type" value="mRNA"/>
</dbReference>